<organism evidence="3 4">
    <name type="scientific">Chironomus riparius</name>
    <dbReference type="NCBI Taxonomy" id="315576"/>
    <lineage>
        <taxon>Eukaryota</taxon>
        <taxon>Metazoa</taxon>
        <taxon>Ecdysozoa</taxon>
        <taxon>Arthropoda</taxon>
        <taxon>Hexapoda</taxon>
        <taxon>Insecta</taxon>
        <taxon>Pterygota</taxon>
        <taxon>Neoptera</taxon>
        <taxon>Endopterygota</taxon>
        <taxon>Diptera</taxon>
        <taxon>Nematocera</taxon>
        <taxon>Chironomoidea</taxon>
        <taxon>Chironomidae</taxon>
        <taxon>Chironominae</taxon>
        <taxon>Chironomus</taxon>
    </lineage>
</organism>
<dbReference type="Proteomes" id="UP001153620">
    <property type="component" value="Chromosome 2"/>
</dbReference>
<feature type="chain" id="PRO_5040341797" description="Chitin-binding type-2 domain-containing protein" evidence="1">
    <location>
        <begin position="19"/>
        <end position="81"/>
    </location>
</feature>
<dbReference type="Pfam" id="PF01607">
    <property type="entry name" value="CBM_14"/>
    <property type="match status" value="1"/>
</dbReference>
<evidence type="ECO:0000313" key="4">
    <source>
        <dbReference type="Proteomes" id="UP001153620"/>
    </source>
</evidence>
<evidence type="ECO:0000256" key="1">
    <source>
        <dbReference type="SAM" id="SignalP"/>
    </source>
</evidence>
<dbReference type="AlphaFoldDB" id="A0A9N9RTU2"/>
<dbReference type="SMART" id="SM00494">
    <property type="entry name" value="ChtBD2"/>
    <property type="match status" value="1"/>
</dbReference>
<dbReference type="InterPro" id="IPR002557">
    <property type="entry name" value="Chitin-bd_dom"/>
</dbReference>
<reference evidence="3" key="1">
    <citation type="submission" date="2022-01" db="EMBL/GenBank/DDBJ databases">
        <authorList>
            <person name="King R."/>
        </authorList>
    </citation>
    <scope>NUCLEOTIDE SEQUENCE</scope>
</reference>
<evidence type="ECO:0000259" key="2">
    <source>
        <dbReference type="PROSITE" id="PS50940"/>
    </source>
</evidence>
<dbReference type="PROSITE" id="PS50940">
    <property type="entry name" value="CHIT_BIND_II"/>
    <property type="match status" value="1"/>
</dbReference>
<feature type="domain" description="Chitin-binding type-2" evidence="2">
    <location>
        <begin position="24"/>
        <end position="80"/>
    </location>
</feature>
<gene>
    <name evidence="3" type="ORF">CHIRRI_LOCUS7802</name>
</gene>
<reference evidence="3" key="2">
    <citation type="submission" date="2022-10" db="EMBL/GenBank/DDBJ databases">
        <authorList>
            <consortium name="ENA_rothamsted_submissions"/>
            <consortium name="culmorum"/>
            <person name="King R."/>
        </authorList>
    </citation>
    <scope>NUCLEOTIDE SEQUENCE</scope>
</reference>
<feature type="signal peptide" evidence="1">
    <location>
        <begin position="1"/>
        <end position="18"/>
    </location>
</feature>
<dbReference type="OrthoDB" id="7715901at2759"/>
<keyword evidence="4" id="KW-1185">Reference proteome</keyword>
<dbReference type="Gene3D" id="2.170.140.10">
    <property type="entry name" value="Chitin binding domain"/>
    <property type="match status" value="1"/>
</dbReference>
<dbReference type="InterPro" id="IPR036508">
    <property type="entry name" value="Chitin-bd_dom_sf"/>
</dbReference>
<accession>A0A9N9RTU2</accession>
<dbReference type="GO" id="GO:0008061">
    <property type="term" value="F:chitin binding"/>
    <property type="evidence" value="ECO:0007669"/>
    <property type="project" value="InterPro"/>
</dbReference>
<dbReference type="GO" id="GO:0005576">
    <property type="term" value="C:extracellular region"/>
    <property type="evidence" value="ECO:0007669"/>
    <property type="project" value="InterPro"/>
</dbReference>
<dbReference type="EMBL" id="OU895878">
    <property type="protein sequence ID" value="CAG9804925.1"/>
    <property type="molecule type" value="Genomic_DNA"/>
</dbReference>
<protein>
    <recommendedName>
        <fullName evidence="2">Chitin-binding type-2 domain-containing protein</fullName>
    </recommendedName>
</protein>
<dbReference type="SUPFAM" id="SSF57625">
    <property type="entry name" value="Invertebrate chitin-binding proteins"/>
    <property type="match status" value="1"/>
</dbReference>
<keyword evidence="1" id="KW-0732">Signal</keyword>
<proteinExistence type="predicted"/>
<evidence type="ECO:0000313" key="3">
    <source>
        <dbReference type="EMBL" id="CAG9804925.1"/>
    </source>
</evidence>
<sequence>MKTLFFILIALIVAIASAQNSQFEPNCEDELLRFGIHPENCARFYMCMLNTPVWFDCAEGQIFEQSIRACVPGDSSTCVAF</sequence>
<name>A0A9N9RTU2_9DIPT</name>